<dbReference type="InterPro" id="IPR009057">
    <property type="entry name" value="Homeodomain-like_sf"/>
</dbReference>
<dbReference type="InterPro" id="IPR001356">
    <property type="entry name" value="HD"/>
</dbReference>
<dbReference type="InterPro" id="IPR008422">
    <property type="entry name" value="KN_HD"/>
</dbReference>
<evidence type="ECO:0000256" key="2">
    <source>
        <dbReference type="ARBA" id="ARBA00023125"/>
    </source>
</evidence>
<dbReference type="InterPro" id="IPR050224">
    <property type="entry name" value="TALE_homeobox"/>
</dbReference>
<name>A0A427AM36_ENSVE</name>
<dbReference type="GO" id="GO:0005634">
    <property type="term" value="C:nucleus"/>
    <property type="evidence" value="ECO:0007669"/>
    <property type="project" value="UniProtKB-SubCell"/>
</dbReference>
<dbReference type="PROSITE" id="PS50071">
    <property type="entry name" value="HOMEOBOX_2"/>
    <property type="match status" value="1"/>
</dbReference>
<dbReference type="CDD" id="cd00086">
    <property type="entry name" value="homeodomain"/>
    <property type="match status" value="1"/>
</dbReference>
<dbReference type="Proteomes" id="UP000287651">
    <property type="component" value="Unassembled WGS sequence"/>
</dbReference>
<dbReference type="AlphaFoldDB" id="A0A427AM36"/>
<keyword evidence="2 5" id="KW-0238">DNA-binding</keyword>
<comment type="caution">
    <text evidence="7">The sequence shown here is derived from an EMBL/GenBank/DDBJ whole genome shotgun (WGS) entry which is preliminary data.</text>
</comment>
<evidence type="ECO:0000313" key="8">
    <source>
        <dbReference type="Proteomes" id="UP000287651"/>
    </source>
</evidence>
<dbReference type="Pfam" id="PF05920">
    <property type="entry name" value="Homeobox_KN"/>
    <property type="match status" value="1"/>
</dbReference>
<feature type="domain" description="Homeobox" evidence="6">
    <location>
        <begin position="29"/>
        <end position="58"/>
    </location>
</feature>
<dbReference type="GO" id="GO:0003677">
    <property type="term" value="F:DNA binding"/>
    <property type="evidence" value="ECO:0007669"/>
    <property type="project" value="UniProtKB-UniRule"/>
</dbReference>
<accession>A0A427AM36</accession>
<evidence type="ECO:0000256" key="1">
    <source>
        <dbReference type="ARBA" id="ARBA00004123"/>
    </source>
</evidence>
<dbReference type="GO" id="GO:0006355">
    <property type="term" value="P:regulation of DNA-templated transcription"/>
    <property type="evidence" value="ECO:0007669"/>
    <property type="project" value="InterPro"/>
</dbReference>
<evidence type="ECO:0000256" key="4">
    <source>
        <dbReference type="ARBA" id="ARBA00023242"/>
    </source>
</evidence>
<sequence length="85" mass="9981">MANTFGIYRCVFSLVWLPEEKSGVYPETQKSALAESTGFDMKQINNWFSNQRKRHWKPSEEMQFAVMDGFQAPTAPIYMQITYLY</sequence>
<protein>
    <recommendedName>
        <fullName evidence="6">Homeobox domain-containing protein</fullName>
    </recommendedName>
</protein>
<keyword evidence="3 5" id="KW-0371">Homeobox</keyword>
<proteinExistence type="predicted"/>
<organism evidence="7 8">
    <name type="scientific">Ensete ventricosum</name>
    <name type="common">Abyssinian banana</name>
    <name type="synonym">Musa ensete</name>
    <dbReference type="NCBI Taxonomy" id="4639"/>
    <lineage>
        <taxon>Eukaryota</taxon>
        <taxon>Viridiplantae</taxon>
        <taxon>Streptophyta</taxon>
        <taxon>Embryophyta</taxon>
        <taxon>Tracheophyta</taxon>
        <taxon>Spermatophyta</taxon>
        <taxon>Magnoliopsida</taxon>
        <taxon>Liliopsida</taxon>
        <taxon>Zingiberales</taxon>
        <taxon>Musaceae</taxon>
        <taxon>Ensete</taxon>
    </lineage>
</organism>
<evidence type="ECO:0000313" key="7">
    <source>
        <dbReference type="EMBL" id="RRT77327.1"/>
    </source>
</evidence>
<evidence type="ECO:0000256" key="5">
    <source>
        <dbReference type="PROSITE-ProRule" id="PRU00108"/>
    </source>
</evidence>
<keyword evidence="4 5" id="KW-0539">Nucleus</keyword>
<evidence type="ECO:0000259" key="6">
    <source>
        <dbReference type="PROSITE" id="PS50071"/>
    </source>
</evidence>
<dbReference type="SUPFAM" id="SSF46689">
    <property type="entry name" value="Homeodomain-like"/>
    <property type="match status" value="1"/>
</dbReference>
<gene>
    <name evidence="7" type="ORF">B296_00009125</name>
</gene>
<comment type="subcellular location">
    <subcellularLocation>
        <location evidence="1 5">Nucleus</location>
    </subcellularLocation>
</comment>
<dbReference type="EMBL" id="AMZH03001959">
    <property type="protein sequence ID" value="RRT77327.1"/>
    <property type="molecule type" value="Genomic_DNA"/>
</dbReference>
<reference evidence="7 8" key="1">
    <citation type="journal article" date="2014" name="Agronomy (Basel)">
        <title>A Draft Genome Sequence for Ensete ventricosum, the Drought-Tolerant Tree Against Hunger.</title>
        <authorList>
            <person name="Harrison J."/>
            <person name="Moore K.A."/>
            <person name="Paszkiewicz K."/>
            <person name="Jones T."/>
            <person name="Grant M."/>
            <person name="Ambacheew D."/>
            <person name="Muzemil S."/>
            <person name="Studholme D.J."/>
        </authorList>
    </citation>
    <scope>NUCLEOTIDE SEQUENCE [LARGE SCALE GENOMIC DNA]</scope>
</reference>
<dbReference type="Gene3D" id="1.10.10.60">
    <property type="entry name" value="Homeodomain-like"/>
    <property type="match status" value="1"/>
</dbReference>
<evidence type="ECO:0000256" key="3">
    <source>
        <dbReference type="ARBA" id="ARBA00023155"/>
    </source>
</evidence>
<feature type="DNA-binding region" description="Homeobox" evidence="5">
    <location>
        <begin position="31"/>
        <end position="59"/>
    </location>
</feature>
<dbReference type="PANTHER" id="PTHR11850">
    <property type="entry name" value="HOMEOBOX PROTEIN TRANSCRIPTION FACTORS"/>
    <property type="match status" value="1"/>
</dbReference>